<dbReference type="InterPro" id="IPR003029">
    <property type="entry name" value="S1_domain"/>
</dbReference>
<dbReference type="InterPro" id="IPR004087">
    <property type="entry name" value="KH_dom"/>
</dbReference>
<dbReference type="InterPro" id="IPR001247">
    <property type="entry name" value="ExoRNase_PH_dom1"/>
</dbReference>
<feature type="binding site" evidence="8">
    <location>
        <position position="486"/>
    </location>
    <ligand>
        <name>Mg(2+)</name>
        <dbReference type="ChEBI" id="CHEBI:18420"/>
    </ligand>
</feature>
<dbReference type="PANTHER" id="PTHR11252">
    <property type="entry name" value="POLYRIBONUCLEOTIDE NUCLEOTIDYLTRANSFERASE"/>
    <property type="match status" value="1"/>
</dbReference>
<dbReference type="InterPro" id="IPR012340">
    <property type="entry name" value="NA-bd_OB-fold"/>
</dbReference>
<dbReference type="InterPro" id="IPR004088">
    <property type="entry name" value="KH_dom_type_1"/>
</dbReference>
<dbReference type="PROSITE" id="PS50084">
    <property type="entry name" value="KH_TYPE_1"/>
    <property type="match status" value="1"/>
</dbReference>
<dbReference type="Gene3D" id="2.40.50.140">
    <property type="entry name" value="Nucleic acid-binding proteins"/>
    <property type="match status" value="1"/>
</dbReference>
<organism evidence="10 11">
    <name type="scientific">Natronogracilivirga saccharolytica</name>
    <dbReference type="NCBI Taxonomy" id="2812953"/>
    <lineage>
        <taxon>Bacteria</taxon>
        <taxon>Pseudomonadati</taxon>
        <taxon>Balneolota</taxon>
        <taxon>Balneolia</taxon>
        <taxon>Balneolales</taxon>
        <taxon>Cyclonatronaceae</taxon>
        <taxon>Natronogracilivirga</taxon>
    </lineage>
</organism>
<feature type="binding site" evidence="8">
    <location>
        <position position="492"/>
    </location>
    <ligand>
        <name>Mg(2+)</name>
        <dbReference type="ChEBI" id="CHEBI:18420"/>
    </ligand>
</feature>
<dbReference type="SUPFAM" id="SSF54211">
    <property type="entry name" value="Ribosomal protein S5 domain 2-like"/>
    <property type="match status" value="2"/>
</dbReference>
<comment type="function">
    <text evidence="8">Involved in mRNA degradation. Catalyzes the phosphorolysis of single-stranded polyribonucleotides processively in the 3'- to 5'-direction.</text>
</comment>
<dbReference type="InterPro" id="IPR027408">
    <property type="entry name" value="PNPase/RNase_PH_dom_sf"/>
</dbReference>
<dbReference type="FunFam" id="3.30.230.70:FF:000001">
    <property type="entry name" value="Polyribonucleotide nucleotidyltransferase"/>
    <property type="match status" value="1"/>
</dbReference>
<dbReference type="FunFam" id="3.30.230.70:FF:000002">
    <property type="entry name" value="Polyribonucleotide nucleotidyltransferase"/>
    <property type="match status" value="1"/>
</dbReference>
<dbReference type="InterPro" id="IPR036612">
    <property type="entry name" value="KH_dom_type_1_sf"/>
</dbReference>
<dbReference type="Gene3D" id="3.30.1370.10">
    <property type="entry name" value="K Homology domain, type 1"/>
    <property type="match status" value="1"/>
</dbReference>
<dbReference type="PROSITE" id="PS50126">
    <property type="entry name" value="S1"/>
    <property type="match status" value="1"/>
</dbReference>
<dbReference type="InterPro" id="IPR012162">
    <property type="entry name" value="PNPase"/>
</dbReference>
<dbReference type="InterPro" id="IPR020568">
    <property type="entry name" value="Ribosomal_Su5_D2-typ_SF"/>
</dbReference>
<dbReference type="GO" id="GO:0000175">
    <property type="term" value="F:3'-5'-RNA exonuclease activity"/>
    <property type="evidence" value="ECO:0007669"/>
    <property type="project" value="TreeGrafter"/>
</dbReference>
<evidence type="ECO:0000256" key="3">
    <source>
        <dbReference type="ARBA" id="ARBA00022679"/>
    </source>
</evidence>
<dbReference type="GO" id="GO:0006396">
    <property type="term" value="P:RNA processing"/>
    <property type="evidence" value="ECO:0007669"/>
    <property type="project" value="InterPro"/>
</dbReference>
<dbReference type="Pfam" id="PF03725">
    <property type="entry name" value="RNase_PH_C"/>
    <property type="match status" value="2"/>
</dbReference>
<keyword evidence="3 8" id="KW-0808">Transferase</keyword>
<dbReference type="GO" id="GO:0006402">
    <property type="term" value="P:mRNA catabolic process"/>
    <property type="evidence" value="ECO:0007669"/>
    <property type="project" value="UniProtKB-UniRule"/>
</dbReference>
<evidence type="ECO:0000313" key="11">
    <source>
        <dbReference type="Proteomes" id="UP000673975"/>
    </source>
</evidence>
<dbReference type="CDD" id="cd04472">
    <property type="entry name" value="S1_PNPase"/>
    <property type="match status" value="1"/>
</dbReference>
<protein>
    <recommendedName>
        <fullName evidence="8">Polyribonucleotide nucleotidyltransferase</fullName>
        <ecNumber evidence="8">2.7.7.8</ecNumber>
    </recommendedName>
    <alternativeName>
        <fullName evidence="8">Polynucleotide phosphorylase</fullName>
        <shortName evidence="8">PNPase</shortName>
    </alternativeName>
</protein>
<dbReference type="CDD" id="cd02393">
    <property type="entry name" value="KH-I_PNPase"/>
    <property type="match status" value="1"/>
</dbReference>
<evidence type="ECO:0000256" key="7">
    <source>
        <dbReference type="ARBA" id="ARBA00022884"/>
    </source>
</evidence>
<dbReference type="Gene3D" id="3.30.230.70">
    <property type="entry name" value="GHMP Kinase, N-terminal domain"/>
    <property type="match status" value="2"/>
</dbReference>
<dbReference type="SMART" id="SM00322">
    <property type="entry name" value="KH"/>
    <property type="match status" value="1"/>
</dbReference>
<evidence type="ECO:0000256" key="4">
    <source>
        <dbReference type="ARBA" id="ARBA00022695"/>
    </source>
</evidence>
<dbReference type="Proteomes" id="UP000673975">
    <property type="component" value="Unassembled WGS sequence"/>
</dbReference>
<dbReference type="InterPro" id="IPR015847">
    <property type="entry name" value="ExoRNase_PH_dom2"/>
</dbReference>
<dbReference type="GO" id="GO:0000287">
    <property type="term" value="F:magnesium ion binding"/>
    <property type="evidence" value="ECO:0007669"/>
    <property type="project" value="UniProtKB-UniRule"/>
</dbReference>
<dbReference type="CDD" id="cd11363">
    <property type="entry name" value="RNase_PH_PNPase_1"/>
    <property type="match status" value="1"/>
</dbReference>
<feature type="domain" description="S1 motif" evidence="9">
    <location>
        <begin position="625"/>
        <end position="693"/>
    </location>
</feature>
<evidence type="ECO:0000256" key="5">
    <source>
        <dbReference type="ARBA" id="ARBA00022723"/>
    </source>
</evidence>
<dbReference type="Pfam" id="PF03726">
    <property type="entry name" value="PNPase"/>
    <property type="match status" value="1"/>
</dbReference>
<comment type="caution">
    <text evidence="10">The sequence shown here is derived from an EMBL/GenBank/DDBJ whole genome shotgun (WGS) entry which is preliminary data.</text>
</comment>
<comment type="catalytic activity">
    <reaction evidence="8">
        <text>RNA(n+1) + phosphate = RNA(n) + a ribonucleoside 5'-diphosphate</text>
        <dbReference type="Rhea" id="RHEA:22096"/>
        <dbReference type="Rhea" id="RHEA-COMP:14527"/>
        <dbReference type="Rhea" id="RHEA-COMP:17342"/>
        <dbReference type="ChEBI" id="CHEBI:43474"/>
        <dbReference type="ChEBI" id="CHEBI:57930"/>
        <dbReference type="ChEBI" id="CHEBI:140395"/>
        <dbReference type="EC" id="2.7.7.8"/>
    </reaction>
</comment>
<dbReference type="PANTHER" id="PTHR11252:SF0">
    <property type="entry name" value="POLYRIBONUCLEOTIDE NUCLEOTIDYLTRANSFERASE 1, MITOCHONDRIAL"/>
    <property type="match status" value="1"/>
</dbReference>
<comment type="similarity">
    <text evidence="1 8">Belongs to the polyribonucleotide nucleotidyltransferase family.</text>
</comment>
<dbReference type="GO" id="GO:0005829">
    <property type="term" value="C:cytosol"/>
    <property type="evidence" value="ECO:0007669"/>
    <property type="project" value="TreeGrafter"/>
</dbReference>
<proteinExistence type="inferred from homology"/>
<dbReference type="RefSeq" id="WP_210512524.1">
    <property type="nucleotide sequence ID" value="NZ_JAFIDN010000008.1"/>
</dbReference>
<dbReference type="GO" id="GO:0004654">
    <property type="term" value="F:polyribonucleotide nucleotidyltransferase activity"/>
    <property type="evidence" value="ECO:0007669"/>
    <property type="project" value="UniProtKB-UniRule"/>
</dbReference>
<evidence type="ECO:0000256" key="1">
    <source>
        <dbReference type="ARBA" id="ARBA00007404"/>
    </source>
</evidence>
<accession>A0A8J7RUF3</accession>
<keyword evidence="2 8" id="KW-0963">Cytoplasm</keyword>
<dbReference type="FunFam" id="3.30.1370.10:FF:000001">
    <property type="entry name" value="Polyribonucleotide nucleotidyltransferase"/>
    <property type="match status" value="1"/>
</dbReference>
<dbReference type="InterPro" id="IPR015848">
    <property type="entry name" value="PNPase_PH_RNA-bd_bac/org-type"/>
</dbReference>
<dbReference type="Pfam" id="PF00013">
    <property type="entry name" value="KH_1"/>
    <property type="match status" value="1"/>
</dbReference>
<keyword evidence="6 8" id="KW-0460">Magnesium</keyword>
<evidence type="ECO:0000256" key="8">
    <source>
        <dbReference type="HAMAP-Rule" id="MF_01595"/>
    </source>
</evidence>
<dbReference type="InterPro" id="IPR036345">
    <property type="entry name" value="ExoRNase_PH_dom2_sf"/>
</dbReference>
<dbReference type="PIRSF" id="PIRSF005499">
    <property type="entry name" value="PNPase"/>
    <property type="match status" value="1"/>
</dbReference>
<dbReference type="EMBL" id="JAFIDN010000008">
    <property type="protein sequence ID" value="MBP3193167.1"/>
    <property type="molecule type" value="Genomic_DNA"/>
</dbReference>
<keyword evidence="4 8" id="KW-0548">Nucleotidyltransferase</keyword>
<dbReference type="NCBIfam" id="NF008805">
    <property type="entry name" value="PRK11824.1"/>
    <property type="match status" value="1"/>
</dbReference>
<dbReference type="GO" id="GO:0003723">
    <property type="term" value="F:RNA binding"/>
    <property type="evidence" value="ECO:0007669"/>
    <property type="project" value="UniProtKB-UniRule"/>
</dbReference>
<evidence type="ECO:0000313" key="10">
    <source>
        <dbReference type="EMBL" id="MBP3193167.1"/>
    </source>
</evidence>
<dbReference type="Pfam" id="PF01138">
    <property type="entry name" value="RNase_PH"/>
    <property type="match status" value="2"/>
</dbReference>
<dbReference type="HAMAP" id="MF_01595">
    <property type="entry name" value="PNPase"/>
    <property type="match status" value="1"/>
</dbReference>
<evidence type="ECO:0000256" key="2">
    <source>
        <dbReference type="ARBA" id="ARBA00022490"/>
    </source>
</evidence>
<dbReference type="EC" id="2.7.7.8" evidence="8"/>
<dbReference type="SUPFAM" id="SSF55666">
    <property type="entry name" value="Ribonuclease PH domain 2-like"/>
    <property type="match status" value="2"/>
</dbReference>
<dbReference type="CDD" id="cd11364">
    <property type="entry name" value="RNase_PH_PNPase_2"/>
    <property type="match status" value="1"/>
</dbReference>
<dbReference type="AlphaFoldDB" id="A0A8J7RUF3"/>
<evidence type="ECO:0000256" key="6">
    <source>
        <dbReference type="ARBA" id="ARBA00022842"/>
    </source>
</evidence>
<gene>
    <name evidence="8 10" type="primary">pnp</name>
    <name evidence="10" type="ORF">NATSA_10870</name>
</gene>
<dbReference type="NCBIfam" id="TIGR03591">
    <property type="entry name" value="polynuc_phos"/>
    <property type="match status" value="1"/>
</dbReference>
<keyword evidence="7 8" id="KW-0694">RNA-binding</keyword>
<keyword evidence="11" id="KW-1185">Reference proteome</keyword>
<keyword evidence="5 8" id="KW-0479">Metal-binding</keyword>
<sequence length="701" mass="77380">MKADFKTIEYAPGKEMTIDAGRLAKQANGSSFVRIGDTVVMATATSAPEAKPGQPFFPLTVEFKETYAAGGKFPGGFIKREGRPSEKEILSARLIDRTIRPLFPDGFMNETQVICQVFSSDGENDGDVIGAVAASLSLTISDIPFEGPMAQVRIARINGEFVVNPTVTELKAADLEMIVGGTLESVVMVEGEMEEVSEEDMVEAIRHAHDAIKKLCQFQLDVREELGKEKWEKPEPEVNTELEAKVREHAGNKFLDISRSKLSKKEYSAACKDVRTEAKEAFAEEYPEEEEFISEVCHVMQKEAMRKVLLEENQRIDGRKPEEIRPIWTEVGYLPRTHGSAIFTRGETQALASVTLGTKRDEQMIDTLFYSDAKRFMLDYNFPPFCTGEVKMMRGVSRREIGHGNLAERALKKMVPSTDEFDYTIRVVSDVLESNGSSSMATVCSGSMSLMDAGVPVKKPVAGIAMGMIVDENKHVVLSDIQGEEDHMGDMDFKVTGTSDGITACQMDIKVKGISYEVMVEALQQAREGRMHILEKMAESISQPRPEVSKYAPSFVKIEVDSDQIGGIIGPGGKVIQSIQRESGAEVMIEEVGNKGVITISADEKEKIDAAIQKIKGITGDLEEGEVYLGTVRSIKEYGAFVEIMPGRDGLLHISELDHKRINKVTDVLSEGDKVEVKLLKVEDGGKLRLSRKALIPKDQE</sequence>
<name>A0A8J7RUF3_9BACT</name>
<evidence type="ECO:0000259" key="9">
    <source>
        <dbReference type="PROSITE" id="PS50126"/>
    </source>
</evidence>
<dbReference type="SMART" id="SM00316">
    <property type="entry name" value="S1"/>
    <property type="match status" value="1"/>
</dbReference>
<dbReference type="SUPFAM" id="SSF54791">
    <property type="entry name" value="Eukaryotic type KH-domain (KH-domain type I)"/>
    <property type="match status" value="1"/>
</dbReference>
<dbReference type="SUPFAM" id="SSF50249">
    <property type="entry name" value="Nucleic acid-binding proteins"/>
    <property type="match status" value="1"/>
</dbReference>
<reference evidence="10" key="1">
    <citation type="submission" date="2021-02" db="EMBL/GenBank/DDBJ databases">
        <title>Natronogracilivirga saccharolytica gen. nov. sp. nov. a new anaerobic, haloalkiliphilic carbohydrate-fermenting bacterium from soda lake and proposing of Cyclonatronumiaceae fam. nov. in the phylum Balneolaeota.</title>
        <authorList>
            <person name="Zhilina T.N."/>
            <person name="Sorokin D.Y."/>
            <person name="Zavarzina D.G."/>
            <person name="Toshchakov S.V."/>
            <person name="Kublanov I.V."/>
        </authorList>
    </citation>
    <scope>NUCLEOTIDE SEQUENCE</scope>
    <source>
        <strain evidence="10">Z-1702</strain>
    </source>
</reference>
<comment type="subcellular location">
    <subcellularLocation>
        <location evidence="8">Cytoplasm</location>
    </subcellularLocation>
</comment>
<comment type="cofactor">
    <cofactor evidence="8">
        <name>Mg(2+)</name>
        <dbReference type="ChEBI" id="CHEBI:18420"/>
    </cofactor>
</comment>
<dbReference type="Pfam" id="PF00575">
    <property type="entry name" value="S1"/>
    <property type="match status" value="1"/>
</dbReference>
<dbReference type="FunFam" id="2.40.50.140:FF:000189">
    <property type="entry name" value="Polyribonucleotide nucleotidyltransferase, putative"/>
    <property type="match status" value="1"/>
</dbReference>